<dbReference type="GO" id="GO:0000463">
    <property type="term" value="P:maturation of LSU-rRNA from tricistronic rRNA transcript (SSU-rRNA, 5.8S rRNA, LSU-rRNA)"/>
    <property type="evidence" value="ECO:0007669"/>
    <property type="project" value="TreeGrafter"/>
</dbReference>
<evidence type="ECO:0000256" key="8">
    <source>
        <dbReference type="ARBA" id="ARBA00022833"/>
    </source>
</evidence>
<dbReference type="OrthoDB" id="18412at2759"/>
<feature type="domain" description="HIT-type" evidence="12">
    <location>
        <begin position="5"/>
        <end position="37"/>
    </location>
</feature>
<proteinExistence type="predicted"/>
<dbReference type="PANTHER" id="PTHR13483">
    <property type="entry name" value="BOX C_D SNORNA PROTEIN 1-RELATED"/>
    <property type="match status" value="1"/>
</dbReference>
<comment type="subcellular location">
    <subcellularLocation>
        <location evidence="2">Cytoplasm</location>
    </subcellularLocation>
    <subcellularLocation>
        <location evidence="1">Nucleus</location>
    </subcellularLocation>
</comment>
<evidence type="ECO:0000256" key="5">
    <source>
        <dbReference type="ARBA" id="ARBA00022553"/>
    </source>
</evidence>
<dbReference type="Proteomes" id="UP000410492">
    <property type="component" value="Unassembled WGS sequence"/>
</dbReference>
<dbReference type="PANTHER" id="PTHR13483:SF11">
    <property type="entry name" value="ZINC FINGER HIT DOMAIN-CONTAINING PROTEIN 3"/>
    <property type="match status" value="1"/>
</dbReference>
<dbReference type="GO" id="GO:0008270">
    <property type="term" value="F:zinc ion binding"/>
    <property type="evidence" value="ECO:0007669"/>
    <property type="project" value="UniProtKB-UniRule"/>
</dbReference>
<dbReference type="Pfam" id="PF04438">
    <property type="entry name" value="zf-HIT"/>
    <property type="match status" value="1"/>
</dbReference>
<comment type="subunit">
    <text evidence="10">Thyroid receptor interacting proteins (TRIPs) specifically interact with the ligand binding domain of the thyroid receptor (TR). Requires the presence of thyroid hormone for its interaction. Interacts with NUFIP1. Interacts (via HIT-type zinc finger) with the RUVBL1/RUVBL2 complex in the presence of ADP.</text>
</comment>
<dbReference type="GO" id="GO:0005737">
    <property type="term" value="C:cytoplasm"/>
    <property type="evidence" value="ECO:0007669"/>
    <property type="project" value="UniProtKB-SubCell"/>
</dbReference>
<evidence type="ECO:0000256" key="6">
    <source>
        <dbReference type="ARBA" id="ARBA00022723"/>
    </source>
</evidence>
<accession>A0A653CMF7</accession>
<dbReference type="InterPro" id="IPR048371">
    <property type="entry name" value="ZNHIT3_C"/>
</dbReference>
<dbReference type="GO" id="GO:0005634">
    <property type="term" value="C:nucleus"/>
    <property type="evidence" value="ECO:0007669"/>
    <property type="project" value="UniProtKB-SubCell"/>
</dbReference>
<dbReference type="EMBL" id="CAACVG010008259">
    <property type="protein sequence ID" value="VEN49069.1"/>
    <property type="molecule type" value="Genomic_DNA"/>
</dbReference>
<dbReference type="Pfam" id="PF21373">
    <property type="entry name" value="ZNHIT3_C"/>
    <property type="match status" value="1"/>
</dbReference>
<dbReference type="GO" id="GO:0070761">
    <property type="term" value="C:pre-snoRNP complex"/>
    <property type="evidence" value="ECO:0007669"/>
    <property type="project" value="TreeGrafter"/>
</dbReference>
<dbReference type="AlphaFoldDB" id="A0A653CMF7"/>
<dbReference type="Gene3D" id="3.30.60.190">
    <property type="match status" value="1"/>
</dbReference>
<dbReference type="PROSITE" id="PS51083">
    <property type="entry name" value="ZF_HIT"/>
    <property type="match status" value="1"/>
</dbReference>
<evidence type="ECO:0000313" key="13">
    <source>
        <dbReference type="EMBL" id="VEN49069.1"/>
    </source>
</evidence>
<evidence type="ECO:0000256" key="2">
    <source>
        <dbReference type="ARBA" id="ARBA00004496"/>
    </source>
</evidence>
<dbReference type="SUPFAM" id="SSF144232">
    <property type="entry name" value="HIT/MYND zinc finger-like"/>
    <property type="match status" value="1"/>
</dbReference>
<evidence type="ECO:0000256" key="3">
    <source>
        <dbReference type="ARBA" id="ARBA00021568"/>
    </source>
</evidence>
<evidence type="ECO:0000256" key="7">
    <source>
        <dbReference type="ARBA" id="ARBA00022771"/>
    </source>
</evidence>
<evidence type="ECO:0000256" key="10">
    <source>
        <dbReference type="ARBA" id="ARBA00046946"/>
    </source>
</evidence>
<keyword evidence="14" id="KW-1185">Reference proteome</keyword>
<evidence type="ECO:0000259" key="12">
    <source>
        <dbReference type="PROSITE" id="PS51083"/>
    </source>
</evidence>
<keyword evidence="6" id="KW-0479">Metal-binding</keyword>
<organism evidence="13 14">
    <name type="scientific">Callosobruchus maculatus</name>
    <name type="common">Southern cowpea weevil</name>
    <name type="synonym">Pulse bruchid</name>
    <dbReference type="NCBI Taxonomy" id="64391"/>
    <lineage>
        <taxon>Eukaryota</taxon>
        <taxon>Metazoa</taxon>
        <taxon>Ecdysozoa</taxon>
        <taxon>Arthropoda</taxon>
        <taxon>Hexapoda</taxon>
        <taxon>Insecta</taxon>
        <taxon>Pterygota</taxon>
        <taxon>Neoptera</taxon>
        <taxon>Endopterygota</taxon>
        <taxon>Coleoptera</taxon>
        <taxon>Polyphaga</taxon>
        <taxon>Cucujiformia</taxon>
        <taxon>Chrysomeloidea</taxon>
        <taxon>Chrysomelidae</taxon>
        <taxon>Bruchinae</taxon>
        <taxon>Bruchini</taxon>
        <taxon>Callosobruchus</taxon>
    </lineage>
</organism>
<keyword evidence="7 11" id="KW-0863">Zinc-finger</keyword>
<keyword evidence="4" id="KW-0963">Cytoplasm</keyword>
<evidence type="ECO:0000256" key="4">
    <source>
        <dbReference type="ARBA" id="ARBA00022490"/>
    </source>
</evidence>
<dbReference type="CDD" id="cd23024">
    <property type="entry name" value="zf-HIT_ZNHIT2-3"/>
    <property type="match status" value="1"/>
</dbReference>
<dbReference type="InterPro" id="IPR007529">
    <property type="entry name" value="Znf_HIT"/>
</dbReference>
<evidence type="ECO:0000256" key="9">
    <source>
        <dbReference type="ARBA" id="ARBA00023242"/>
    </source>
</evidence>
<keyword evidence="5" id="KW-0597">Phosphoprotein</keyword>
<reference evidence="13 14" key="1">
    <citation type="submission" date="2019-01" db="EMBL/GenBank/DDBJ databases">
        <authorList>
            <person name="Sayadi A."/>
        </authorList>
    </citation>
    <scope>NUCLEOTIDE SEQUENCE [LARGE SCALE GENOMIC DNA]</scope>
</reference>
<protein>
    <recommendedName>
        <fullName evidence="3">Zinc finger HIT domain-containing protein 3</fullName>
    </recommendedName>
</protein>
<name>A0A653CMF7_CALMS</name>
<gene>
    <name evidence="13" type="ORF">CALMAC_LOCUS10303</name>
</gene>
<sequence length="135" mass="15654">MNKICDICQKEGKYKCPTCLIFYCSVTCCRKHRENKCEVLKRDEKEEDKNELIVKKRKLESTESDTVPEERLELLKSSEDVNKLLGNSHLRNLLVVIDKSENAEEVMQKAMQEPIFVEFADACLKVVEPEVEEDA</sequence>
<dbReference type="InterPro" id="IPR051639">
    <property type="entry name" value="BCD1"/>
</dbReference>
<evidence type="ECO:0000313" key="14">
    <source>
        <dbReference type="Proteomes" id="UP000410492"/>
    </source>
</evidence>
<evidence type="ECO:0000256" key="1">
    <source>
        <dbReference type="ARBA" id="ARBA00004123"/>
    </source>
</evidence>
<keyword evidence="9" id="KW-0539">Nucleus</keyword>
<evidence type="ECO:0000256" key="11">
    <source>
        <dbReference type="PROSITE-ProRule" id="PRU00453"/>
    </source>
</evidence>
<dbReference type="GO" id="GO:0048254">
    <property type="term" value="P:snoRNA localization"/>
    <property type="evidence" value="ECO:0007669"/>
    <property type="project" value="TreeGrafter"/>
</dbReference>
<keyword evidence="8" id="KW-0862">Zinc</keyword>
<dbReference type="GO" id="GO:0000492">
    <property type="term" value="P:box C/D snoRNP assembly"/>
    <property type="evidence" value="ECO:0007669"/>
    <property type="project" value="TreeGrafter"/>
</dbReference>